<dbReference type="SUPFAM" id="SSF51445">
    <property type="entry name" value="(Trans)glycosidases"/>
    <property type="match status" value="1"/>
</dbReference>
<dbReference type="Proteomes" id="UP000317043">
    <property type="component" value="Unassembled WGS sequence"/>
</dbReference>
<proteinExistence type="inferred from homology"/>
<gene>
    <name evidence="10" type="ORF">FB566_3102</name>
</gene>
<evidence type="ECO:0000256" key="7">
    <source>
        <dbReference type="SAM" id="SignalP"/>
    </source>
</evidence>
<dbReference type="InterPro" id="IPR017853">
    <property type="entry name" value="GH"/>
</dbReference>
<dbReference type="GO" id="GO:0005975">
    <property type="term" value="P:carbohydrate metabolic process"/>
    <property type="evidence" value="ECO:0007669"/>
    <property type="project" value="InterPro"/>
</dbReference>
<evidence type="ECO:0000256" key="6">
    <source>
        <dbReference type="RuleBase" id="RU361161"/>
    </source>
</evidence>
<dbReference type="InterPro" id="IPR036881">
    <property type="entry name" value="Glyco_hydro_3_C_sf"/>
</dbReference>
<feature type="signal peptide" evidence="7">
    <location>
        <begin position="1"/>
        <end position="28"/>
    </location>
</feature>
<accession>A0A543AYA0</accession>
<evidence type="ECO:0000256" key="3">
    <source>
        <dbReference type="ARBA" id="ARBA00012663"/>
    </source>
</evidence>
<dbReference type="Gene3D" id="3.40.50.1700">
    <property type="entry name" value="Glycoside hydrolase family 3 C-terminal domain"/>
    <property type="match status" value="1"/>
</dbReference>
<keyword evidence="4 6" id="KW-0378">Hydrolase</keyword>
<feature type="domain" description="Glycoside hydrolase family 3 C-terminal" evidence="9">
    <location>
        <begin position="441"/>
        <end position="607"/>
    </location>
</feature>
<evidence type="ECO:0000313" key="10">
    <source>
        <dbReference type="EMBL" id="TQL77543.1"/>
    </source>
</evidence>
<dbReference type="InterPro" id="IPR002772">
    <property type="entry name" value="Glyco_hydro_3_C"/>
</dbReference>
<evidence type="ECO:0000313" key="11">
    <source>
        <dbReference type="Proteomes" id="UP000317043"/>
    </source>
</evidence>
<protein>
    <recommendedName>
        <fullName evidence="3">beta-N-acetylhexosaminidase</fullName>
        <ecNumber evidence="3">3.2.1.52</ecNumber>
    </recommendedName>
</protein>
<feature type="domain" description="Glycoside hydrolase family 3 N-terminal" evidence="8">
    <location>
        <begin position="62"/>
        <end position="402"/>
    </location>
</feature>
<evidence type="ECO:0000256" key="1">
    <source>
        <dbReference type="ARBA" id="ARBA00001231"/>
    </source>
</evidence>
<evidence type="ECO:0000259" key="9">
    <source>
        <dbReference type="Pfam" id="PF01915"/>
    </source>
</evidence>
<dbReference type="InParanoid" id="A0A543AYA0"/>
<dbReference type="AlphaFoldDB" id="A0A543AYA0"/>
<evidence type="ECO:0000256" key="5">
    <source>
        <dbReference type="ARBA" id="ARBA00023295"/>
    </source>
</evidence>
<feature type="chain" id="PRO_5039306037" description="beta-N-acetylhexosaminidase" evidence="7">
    <location>
        <begin position="29"/>
        <end position="607"/>
    </location>
</feature>
<dbReference type="SUPFAM" id="SSF52279">
    <property type="entry name" value="Beta-D-glucan exohydrolase, C-terminal domain"/>
    <property type="match status" value="1"/>
</dbReference>
<dbReference type="EC" id="3.2.1.52" evidence="3"/>
<dbReference type="InterPro" id="IPR036962">
    <property type="entry name" value="Glyco_hydro_3_N_sf"/>
</dbReference>
<dbReference type="Gene3D" id="3.20.20.300">
    <property type="entry name" value="Glycoside hydrolase, family 3, N-terminal domain"/>
    <property type="match status" value="1"/>
</dbReference>
<evidence type="ECO:0000256" key="4">
    <source>
        <dbReference type="ARBA" id="ARBA00022801"/>
    </source>
</evidence>
<dbReference type="InterPro" id="IPR001764">
    <property type="entry name" value="Glyco_hydro_3_N"/>
</dbReference>
<dbReference type="PANTHER" id="PTHR30480">
    <property type="entry name" value="BETA-HEXOSAMINIDASE-RELATED"/>
    <property type="match status" value="1"/>
</dbReference>
<comment type="caution">
    <text evidence="10">The sequence shown here is derived from an EMBL/GenBank/DDBJ whole genome shotgun (WGS) entry which is preliminary data.</text>
</comment>
<dbReference type="InterPro" id="IPR050226">
    <property type="entry name" value="NagZ_Beta-hexosaminidase"/>
</dbReference>
<dbReference type="RefSeq" id="WP_170183306.1">
    <property type="nucleotide sequence ID" value="NZ_JBHTGS010000001.1"/>
</dbReference>
<keyword evidence="5 6" id="KW-0326">Glycosidase</keyword>
<dbReference type="GO" id="GO:0004563">
    <property type="term" value="F:beta-N-acetylhexosaminidase activity"/>
    <property type="evidence" value="ECO:0007669"/>
    <property type="project" value="UniProtKB-EC"/>
</dbReference>
<dbReference type="PROSITE" id="PS00775">
    <property type="entry name" value="GLYCOSYL_HYDROL_F3"/>
    <property type="match status" value="1"/>
</dbReference>
<dbReference type="Pfam" id="PF00933">
    <property type="entry name" value="Glyco_hydro_3"/>
    <property type="match status" value="1"/>
</dbReference>
<evidence type="ECO:0000259" key="8">
    <source>
        <dbReference type="Pfam" id="PF00933"/>
    </source>
</evidence>
<dbReference type="Pfam" id="PF01915">
    <property type="entry name" value="Glyco_hydro_3_C"/>
    <property type="match status" value="1"/>
</dbReference>
<dbReference type="EMBL" id="VFOW01000001">
    <property type="protein sequence ID" value="TQL77543.1"/>
    <property type="molecule type" value="Genomic_DNA"/>
</dbReference>
<dbReference type="InterPro" id="IPR019800">
    <property type="entry name" value="Glyco_hydro_3_AS"/>
</dbReference>
<dbReference type="FunCoup" id="A0A543AYA0">
    <property type="interactions" value="22"/>
</dbReference>
<dbReference type="PANTHER" id="PTHR30480:SF13">
    <property type="entry name" value="BETA-HEXOSAMINIDASE"/>
    <property type="match status" value="1"/>
</dbReference>
<comment type="catalytic activity">
    <reaction evidence="1">
        <text>Hydrolysis of terminal non-reducing N-acetyl-D-hexosamine residues in N-acetyl-beta-D-hexosaminides.</text>
        <dbReference type="EC" id="3.2.1.52"/>
    </reaction>
</comment>
<dbReference type="PRINTS" id="PR00133">
    <property type="entry name" value="GLHYDRLASE3"/>
</dbReference>
<name>A0A543AYA0_9ACTN</name>
<dbReference type="FunFam" id="3.20.20.300:FF:000014">
    <property type="entry name" value="Beta-hexosaminidase, lipoprotein"/>
    <property type="match status" value="1"/>
</dbReference>
<sequence length="607" mass="64326">MTRSKRPWKIGVVAVLCGVLIASTTTSAAAEPNTNGMPERVSEWLEGLKREIFVKFQLMRMTTEEKVGQLFVTYAYGDSSDTTDPTDVADNQSAHGVDNGDELVETYNLGGVIYFSWSNNLNDPHQIAGLSNGLQETAVEATGTPLLISTDQEHGIVTRIGPPVTQLPGAMAIGATHDPELAYTAGQISGQELRALGINQNFAPVADVNVNPGNPVIGVRSFGSNPQHVADMVTAQVNGYQSAGDLASTVKHFPGHGDTDVDSHLGLPVITHTYEEWRELDAPPFEAAIAADVDTVMTAHIQFPELDESLRPATLSEPILTGLLRDELGYDGVVVTDSLSMEGVRSEYGDDRVPVMALLAGADMLLMPPDIDLAYNAVMDAVDTGEISRNRIDESVARILRLKHSLGLFDDPLADPDKIDECVGTPANLAAAQDISDQSTTLISNDGTLPIAATGDVFVTGWGVSTTATMAGHFADRGWDSTNLTTGTTPTPADIAEAVDAAEGNDLIVITTNNLAAYPEQADLAAALSQTGIPVVAVAVQNPYDVAHYVDQTVASLATYSYATAGLESAVAVILGENDPHGQLPVDVYRSDDPATILFEFGHGLTY</sequence>
<keyword evidence="7" id="KW-0732">Signal</keyword>
<dbReference type="GO" id="GO:0009254">
    <property type="term" value="P:peptidoglycan turnover"/>
    <property type="evidence" value="ECO:0007669"/>
    <property type="project" value="TreeGrafter"/>
</dbReference>
<evidence type="ECO:0000256" key="2">
    <source>
        <dbReference type="ARBA" id="ARBA00005336"/>
    </source>
</evidence>
<reference evidence="10 11" key="1">
    <citation type="submission" date="2019-06" db="EMBL/GenBank/DDBJ databases">
        <title>Sequencing the genomes of 1000 actinobacteria strains.</title>
        <authorList>
            <person name="Klenk H.-P."/>
        </authorList>
    </citation>
    <scope>NUCLEOTIDE SEQUENCE [LARGE SCALE GENOMIC DNA]</scope>
    <source>
        <strain evidence="10 11">DSM 45928</strain>
    </source>
</reference>
<keyword evidence="11" id="KW-1185">Reference proteome</keyword>
<organism evidence="10 11">
    <name type="scientific">Stackebrandtia endophytica</name>
    <dbReference type="NCBI Taxonomy" id="1496996"/>
    <lineage>
        <taxon>Bacteria</taxon>
        <taxon>Bacillati</taxon>
        <taxon>Actinomycetota</taxon>
        <taxon>Actinomycetes</taxon>
        <taxon>Glycomycetales</taxon>
        <taxon>Glycomycetaceae</taxon>
        <taxon>Stackebrandtia</taxon>
    </lineage>
</organism>
<comment type="similarity">
    <text evidence="2 6">Belongs to the glycosyl hydrolase 3 family.</text>
</comment>